<sequence length="154" mass="17858">MDCGKQKSVGWTVASGNQWNEQWQAKIRRMDCGKRKSGGWTVASGNQWDGQWQAEMRKIDCGKGLRDGMLGLRWRAWDLQTFLWNYRVFPMPSPCKPFQNVFRLSYALVFAIFKIEQFDTAVLCHTYAQQTITRCLLFTFQTVGLNSPRFVSKA</sequence>
<organism evidence="1 2">
    <name type="scientific">Plakobranchus ocellatus</name>
    <dbReference type="NCBI Taxonomy" id="259542"/>
    <lineage>
        <taxon>Eukaryota</taxon>
        <taxon>Metazoa</taxon>
        <taxon>Spiralia</taxon>
        <taxon>Lophotrochozoa</taxon>
        <taxon>Mollusca</taxon>
        <taxon>Gastropoda</taxon>
        <taxon>Heterobranchia</taxon>
        <taxon>Euthyneura</taxon>
        <taxon>Panpulmonata</taxon>
        <taxon>Sacoglossa</taxon>
        <taxon>Placobranchoidea</taxon>
        <taxon>Plakobranchidae</taxon>
        <taxon>Plakobranchus</taxon>
    </lineage>
</organism>
<comment type="caution">
    <text evidence="1">The sequence shown here is derived from an EMBL/GenBank/DDBJ whole genome shotgun (WGS) entry which is preliminary data.</text>
</comment>
<accession>A0AAV3YZL4</accession>
<dbReference type="AlphaFoldDB" id="A0AAV3YZL4"/>
<evidence type="ECO:0000313" key="2">
    <source>
        <dbReference type="Proteomes" id="UP000735302"/>
    </source>
</evidence>
<evidence type="ECO:0000313" key="1">
    <source>
        <dbReference type="EMBL" id="GFN87775.1"/>
    </source>
</evidence>
<proteinExistence type="predicted"/>
<dbReference type="Proteomes" id="UP000735302">
    <property type="component" value="Unassembled WGS sequence"/>
</dbReference>
<dbReference type="EMBL" id="BLXT01001780">
    <property type="protein sequence ID" value="GFN87775.1"/>
    <property type="molecule type" value="Genomic_DNA"/>
</dbReference>
<reference evidence="1 2" key="1">
    <citation type="journal article" date="2021" name="Elife">
        <title>Chloroplast acquisition without the gene transfer in kleptoplastic sea slugs, Plakobranchus ocellatus.</title>
        <authorList>
            <person name="Maeda T."/>
            <person name="Takahashi S."/>
            <person name="Yoshida T."/>
            <person name="Shimamura S."/>
            <person name="Takaki Y."/>
            <person name="Nagai Y."/>
            <person name="Toyoda A."/>
            <person name="Suzuki Y."/>
            <person name="Arimoto A."/>
            <person name="Ishii H."/>
            <person name="Satoh N."/>
            <person name="Nishiyama T."/>
            <person name="Hasebe M."/>
            <person name="Maruyama T."/>
            <person name="Minagawa J."/>
            <person name="Obokata J."/>
            <person name="Shigenobu S."/>
        </authorList>
    </citation>
    <scope>NUCLEOTIDE SEQUENCE [LARGE SCALE GENOMIC DNA]</scope>
</reference>
<name>A0AAV3YZL4_9GAST</name>
<protein>
    <submittedName>
        <fullName evidence="1">Oxidoreductase htatip2</fullName>
    </submittedName>
</protein>
<keyword evidence="2" id="KW-1185">Reference proteome</keyword>
<gene>
    <name evidence="1" type="ORF">PoB_001428100</name>
</gene>